<keyword evidence="3" id="KW-1185">Reference proteome</keyword>
<dbReference type="Pfam" id="PF14291">
    <property type="entry name" value="DUF4371"/>
    <property type="match status" value="1"/>
</dbReference>
<dbReference type="EMBL" id="JAJFAZ020000006">
    <property type="protein sequence ID" value="KAI5323192.1"/>
    <property type="molecule type" value="Genomic_DNA"/>
</dbReference>
<accession>A0AAD4VFZ6</accession>
<proteinExistence type="predicted"/>
<evidence type="ECO:0000313" key="2">
    <source>
        <dbReference type="EMBL" id="KAI5323192.1"/>
    </source>
</evidence>
<dbReference type="PANTHER" id="PTHR45749">
    <property type="match status" value="1"/>
</dbReference>
<comment type="caution">
    <text evidence="2">The sequence shown here is derived from an EMBL/GenBank/DDBJ whole genome shotgun (WGS) entry which is preliminary data.</text>
</comment>
<dbReference type="PANTHER" id="PTHR45749:SF37">
    <property type="entry name" value="OS05G0311600 PROTEIN"/>
    <property type="match status" value="1"/>
</dbReference>
<organism evidence="2 3">
    <name type="scientific">Prunus dulcis</name>
    <name type="common">Almond</name>
    <name type="synonym">Amygdalus dulcis</name>
    <dbReference type="NCBI Taxonomy" id="3755"/>
    <lineage>
        <taxon>Eukaryota</taxon>
        <taxon>Viridiplantae</taxon>
        <taxon>Streptophyta</taxon>
        <taxon>Embryophyta</taxon>
        <taxon>Tracheophyta</taxon>
        <taxon>Spermatophyta</taxon>
        <taxon>Magnoliopsida</taxon>
        <taxon>eudicotyledons</taxon>
        <taxon>Gunneridae</taxon>
        <taxon>Pentapetalae</taxon>
        <taxon>rosids</taxon>
        <taxon>fabids</taxon>
        <taxon>Rosales</taxon>
        <taxon>Rosaceae</taxon>
        <taxon>Amygdaloideae</taxon>
        <taxon>Amygdaleae</taxon>
        <taxon>Prunus</taxon>
    </lineage>
</organism>
<protein>
    <recommendedName>
        <fullName evidence="1">DUF4371 domain-containing protein</fullName>
    </recommendedName>
</protein>
<reference evidence="2 3" key="1">
    <citation type="journal article" date="2022" name="G3 (Bethesda)">
        <title>Whole-genome sequence and methylome profiling of the almond [Prunus dulcis (Mill.) D.A. Webb] cultivar 'Nonpareil'.</title>
        <authorList>
            <person name="D'Amico-Willman K.M."/>
            <person name="Ouma W.Z."/>
            <person name="Meulia T."/>
            <person name="Sideli G.M."/>
            <person name="Gradziel T.M."/>
            <person name="Fresnedo-Ramirez J."/>
        </authorList>
    </citation>
    <scope>NUCLEOTIDE SEQUENCE [LARGE SCALE GENOMIC DNA]</scope>
    <source>
        <strain evidence="2">Clone GOH B32 T37-40</strain>
    </source>
</reference>
<dbReference type="AlphaFoldDB" id="A0AAD4VFZ6"/>
<feature type="domain" description="DUF4371" evidence="1">
    <location>
        <begin position="4"/>
        <end position="127"/>
    </location>
</feature>
<dbReference type="InterPro" id="IPR025398">
    <property type="entry name" value="DUF4371"/>
</dbReference>
<sequence>MNIEVEKVVLDKASQNAHYISNDIQKQILHIFATKVRKSICTELGNNKFCILVDESGKEQMTITLRFVDCDGFIRERFFDIVSVADTNALNLQNEICKVLCNNDILVGNMRGQEYDSATNMRNSWNGLQALFLQDCPHGYYVHYFAHRLQLALNDATKDVKVVWRFF</sequence>
<dbReference type="Proteomes" id="UP001054821">
    <property type="component" value="Chromosome 6"/>
</dbReference>
<evidence type="ECO:0000259" key="1">
    <source>
        <dbReference type="Pfam" id="PF14291"/>
    </source>
</evidence>
<evidence type="ECO:0000313" key="3">
    <source>
        <dbReference type="Proteomes" id="UP001054821"/>
    </source>
</evidence>
<gene>
    <name evidence="2" type="ORF">L3X38_032264</name>
</gene>
<name>A0AAD4VFZ6_PRUDU</name>